<reference evidence="3 4" key="1">
    <citation type="journal article" date="2014" name="Genome Announc.">
        <title>Draft genome sequences of eight enterohepatic helicobacter species isolated from both laboratory and wild rodents.</title>
        <authorList>
            <person name="Sheh A."/>
            <person name="Shen Z."/>
            <person name="Fox J.G."/>
        </authorList>
    </citation>
    <scope>NUCLEOTIDE SEQUENCE [LARGE SCALE GENOMIC DNA]</scope>
    <source>
        <strain evidence="3 4">ST1</strain>
    </source>
</reference>
<keyword evidence="2" id="KW-0131">Cell cycle</keyword>
<feature type="transmembrane region" description="Helical" evidence="1">
    <location>
        <begin position="200"/>
        <end position="224"/>
    </location>
</feature>
<feature type="transmembrane region" description="Helical" evidence="1">
    <location>
        <begin position="139"/>
        <end position="165"/>
    </location>
</feature>
<dbReference type="Proteomes" id="UP000029922">
    <property type="component" value="Unassembled WGS sequence"/>
</dbReference>
<gene>
    <name evidence="3" type="ORF">LS73_002940</name>
    <name evidence="2" type="ORF">NCTC12714_01456</name>
</gene>
<organism evidence="2 5">
    <name type="scientific">Helicobacter muridarum</name>
    <dbReference type="NCBI Taxonomy" id="216"/>
    <lineage>
        <taxon>Bacteria</taxon>
        <taxon>Pseudomonadati</taxon>
        <taxon>Campylobacterota</taxon>
        <taxon>Epsilonproteobacteria</taxon>
        <taxon>Campylobacterales</taxon>
        <taxon>Helicobacteraceae</taxon>
        <taxon>Helicobacter</taxon>
    </lineage>
</organism>
<name>A0A099U0Q1_9HELI</name>
<dbReference type="InterPro" id="IPR004513">
    <property type="entry name" value="FtsX"/>
</dbReference>
<keyword evidence="1" id="KW-0812">Transmembrane</keyword>
<evidence type="ECO:0000313" key="5">
    <source>
        <dbReference type="Proteomes" id="UP000255139"/>
    </source>
</evidence>
<dbReference type="PANTHER" id="PTHR47755:SF1">
    <property type="entry name" value="CELL DIVISION PROTEIN FTSX"/>
    <property type="match status" value="1"/>
</dbReference>
<dbReference type="GO" id="GO:0005886">
    <property type="term" value="C:plasma membrane"/>
    <property type="evidence" value="ECO:0007669"/>
    <property type="project" value="UniProtKB-SubCell"/>
</dbReference>
<keyword evidence="1" id="KW-1133">Transmembrane helix</keyword>
<dbReference type="GO" id="GO:0032153">
    <property type="term" value="C:cell division site"/>
    <property type="evidence" value="ECO:0007669"/>
    <property type="project" value="TreeGrafter"/>
</dbReference>
<keyword evidence="1" id="KW-0472">Membrane</keyword>
<dbReference type="OrthoDB" id="5348519at2"/>
<dbReference type="GO" id="GO:0051301">
    <property type="term" value="P:cell division"/>
    <property type="evidence" value="ECO:0007669"/>
    <property type="project" value="UniProtKB-KW"/>
</dbReference>
<protein>
    <submittedName>
        <fullName evidence="2">Cell division protein FtsX</fullName>
    </submittedName>
</protein>
<dbReference type="PANTHER" id="PTHR47755">
    <property type="entry name" value="CELL DIVISION PROTEIN FTSX"/>
    <property type="match status" value="1"/>
</dbReference>
<dbReference type="RefSeq" id="WP_034557832.1">
    <property type="nucleotide sequence ID" value="NZ_FZML01000003.1"/>
</dbReference>
<keyword evidence="5" id="KW-1185">Reference proteome</keyword>
<evidence type="ECO:0000313" key="3">
    <source>
        <dbReference type="EMBL" id="TLE00873.1"/>
    </source>
</evidence>
<accession>A0A099U0Q1</accession>
<dbReference type="AlphaFoldDB" id="A0A099U0Q1"/>
<dbReference type="STRING" id="216.LS73_04330"/>
<keyword evidence="2" id="KW-0132">Cell division</keyword>
<dbReference type="EMBL" id="JRPD02000004">
    <property type="protein sequence ID" value="TLE00873.1"/>
    <property type="molecule type" value="Genomic_DNA"/>
</dbReference>
<evidence type="ECO:0000313" key="2">
    <source>
        <dbReference type="EMBL" id="STQ86645.1"/>
    </source>
</evidence>
<evidence type="ECO:0000313" key="4">
    <source>
        <dbReference type="Proteomes" id="UP000029922"/>
    </source>
</evidence>
<evidence type="ECO:0000256" key="1">
    <source>
        <dbReference type="SAM" id="Phobius"/>
    </source>
</evidence>
<dbReference type="EMBL" id="UGJE01000002">
    <property type="protein sequence ID" value="STQ86645.1"/>
    <property type="molecule type" value="Genomic_DNA"/>
</dbReference>
<sequence length="269" mass="30660">MNMLKQHFSLLVPLLTMLFSLQCLLILERTVAKQEQFITQKYAIGITSNKPITFESIQAKIPEAKNLSPLDPKDSLAKLTKDIKDSALLDLSKQLPYFYSLSLEYFPSIDRLNAISAVLKKNQDIIAVDTFSNQHSENYILLSFIKFSVVTFSVVLGFVSFMLMLKQIEIWRHISKEKMEIMDFLGASVWTRNRSLFKLAVIDSLISSFFIALLTFYIASMQATNDILESMGLNLNIFQIPFDFVKLFSIGLASSFFCVVFVIISKVRS</sequence>
<reference evidence="2 5" key="2">
    <citation type="submission" date="2018-06" db="EMBL/GenBank/DDBJ databases">
        <authorList>
            <consortium name="Pathogen Informatics"/>
            <person name="Doyle S."/>
        </authorList>
    </citation>
    <scope>NUCLEOTIDE SEQUENCE [LARGE SCALE GENOMIC DNA]</scope>
    <source>
        <strain evidence="2 5">NCTC12714</strain>
    </source>
</reference>
<proteinExistence type="predicted"/>
<feature type="transmembrane region" description="Helical" evidence="1">
    <location>
        <begin position="244"/>
        <end position="264"/>
    </location>
</feature>
<dbReference type="Proteomes" id="UP000255139">
    <property type="component" value="Unassembled WGS sequence"/>
</dbReference>